<name>A0A1E4SZL2_9ASCO</name>
<evidence type="ECO:0000256" key="2">
    <source>
        <dbReference type="ARBA" id="ARBA00022833"/>
    </source>
</evidence>
<dbReference type="OrthoDB" id="427480at2759"/>
<dbReference type="InterPro" id="IPR001138">
    <property type="entry name" value="Zn2Cys6_DnaBD"/>
</dbReference>
<dbReference type="STRING" id="983967.A0A1E4SZL2"/>
<proteinExistence type="predicted"/>
<dbReference type="PANTHER" id="PTHR31944:SF131">
    <property type="entry name" value="HEME-RESPONSIVE ZINC FINGER TRANSCRIPTION FACTOR HAP1"/>
    <property type="match status" value="1"/>
</dbReference>
<keyword evidence="3" id="KW-0805">Transcription regulation</keyword>
<evidence type="ECO:0000256" key="5">
    <source>
        <dbReference type="ARBA" id="ARBA00023163"/>
    </source>
</evidence>
<dbReference type="PROSITE" id="PS00463">
    <property type="entry name" value="ZN2_CY6_FUNGAL_1"/>
    <property type="match status" value="1"/>
</dbReference>
<gene>
    <name evidence="8" type="ORF">CANARDRAFT_199745</name>
</gene>
<keyword evidence="1" id="KW-0479">Metal-binding</keyword>
<dbReference type="InterPro" id="IPR051430">
    <property type="entry name" value="Fungal_TF_Env_Response"/>
</dbReference>
<dbReference type="SUPFAM" id="SSF57701">
    <property type="entry name" value="Zn2/Cys6 DNA-binding domain"/>
    <property type="match status" value="1"/>
</dbReference>
<dbReference type="GO" id="GO:0008270">
    <property type="term" value="F:zinc ion binding"/>
    <property type="evidence" value="ECO:0007669"/>
    <property type="project" value="InterPro"/>
</dbReference>
<feature type="non-terminal residue" evidence="8">
    <location>
        <position position="58"/>
    </location>
</feature>
<evidence type="ECO:0000259" key="7">
    <source>
        <dbReference type="PROSITE" id="PS50048"/>
    </source>
</evidence>
<keyword evidence="5" id="KW-0804">Transcription</keyword>
<dbReference type="GO" id="GO:0005634">
    <property type="term" value="C:nucleus"/>
    <property type="evidence" value="ECO:0007669"/>
    <property type="project" value="TreeGrafter"/>
</dbReference>
<organism evidence="8 9">
    <name type="scientific">[Candida] arabinofermentans NRRL YB-2248</name>
    <dbReference type="NCBI Taxonomy" id="983967"/>
    <lineage>
        <taxon>Eukaryota</taxon>
        <taxon>Fungi</taxon>
        <taxon>Dikarya</taxon>
        <taxon>Ascomycota</taxon>
        <taxon>Saccharomycotina</taxon>
        <taxon>Pichiomycetes</taxon>
        <taxon>Pichiales</taxon>
        <taxon>Pichiaceae</taxon>
        <taxon>Ogataea</taxon>
        <taxon>Ogataea/Candida clade</taxon>
    </lineage>
</organism>
<evidence type="ECO:0000256" key="6">
    <source>
        <dbReference type="ARBA" id="ARBA00023242"/>
    </source>
</evidence>
<evidence type="ECO:0000313" key="8">
    <source>
        <dbReference type="EMBL" id="ODV84943.1"/>
    </source>
</evidence>
<dbReference type="GO" id="GO:0000978">
    <property type="term" value="F:RNA polymerase II cis-regulatory region sequence-specific DNA binding"/>
    <property type="evidence" value="ECO:0007669"/>
    <property type="project" value="TreeGrafter"/>
</dbReference>
<dbReference type="AlphaFoldDB" id="A0A1E4SZL2"/>
<dbReference type="PANTHER" id="PTHR31944">
    <property type="entry name" value="HEME-RESPONSIVE ZINC FINGER TRANSCRIPTION FACTOR HAP1"/>
    <property type="match status" value="1"/>
</dbReference>
<dbReference type="Gene3D" id="4.10.240.10">
    <property type="entry name" value="Zn(2)-C6 fungal-type DNA-binding domain"/>
    <property type="match status" value="1"/>
</dbReference>
<dbReference type="EMBL" id="KV453854">
    <property type="protein sequence ID" value="ODV84943.1"/>
    <property type="molecule type" value="Genomic_DNA"/>
</dbReference>
<dbReference type="PROSITE" id="PS50048">
    <property type="entry name" value="ZN2_CY6_FUNGAL_2"/>
    <property type="match status" value="1"/>
</dbReference>
<keyword evidence="4" id="KW-0238">DNA-binding</keyword>
<dbReference type="SMART" id="SM00066">
    <property type="entry name" value="GAL4"/>
    <property type="match status" value="1"/>
</dbReference>
<protein>
    <recommendedName>
        <fullName evidence="7">Zn(2)-C6 fungal-type domain-containing protein</fullName>
    </recommendedName>
</protein>
<accession>A0A1E4SZL2</accession>
<evidence type="ECO:0000313" key="9">
    <source>
        <dbReference type="Proteomes" id="UP000094801"/>
    </source>
</evidence>
<evidence type="ECO:0000256" key="4">
    <source>
        <dbReference type="ARBA" id="ARBA00023125"/>
    </source>
</evidence>
<reference evidence="9" key="1">
    <citation type="submission" date="2016-04" db="EMBL/GenBank/DDBJ databases">
        <title>Comparative genomics of biotechnologically important yeasts.</title>
        <authorList>
            <consortium name="DOE Joint Genome Institute"/>
            <person name="Riley R."/>
            <person name="Haridas S."/>
            <person name="Wolfe K.H."/>
            <person name="Lopes M.R."/>
            <person name="Hittinger C.T."/>
            <person name="Goker M."/>
            <person name="Salamov A."/>
            <person name="Wisecaver J."/>
            <person name="Long T.M."/>
            <person name="Aerts A.L."/>
            <person name="Barry K."/>
            <person name="Choi C."/>
            <person name="Clum A."/>
            <person name="Coughlan A.Y."/>
            <person name="Deshpande S."/>
            <person name="Douglass A.P."/>
            <person name="Hanson S.J."/>
            <person name="Klenk H.-P."/>
            <person name="Labutti K."/>
            <person name="Lapidus A."/>
            <person name="Lindquist E."/>
            <person name="Lipzen A."/>
            <person name="Meier-Kolthoff J.P."/>
            <person name="Ohm R.A."/>
            <person name="Otillar R.P."/>
            <person name="Pangilinan J."/>
            <person name="Peng Y."/>
            <person name="Rokas A."/>
            <person name="Rosa C.A."/>
            <person name="Scheuner C."/>
            <person name="Sibirny A.A."/>
            <person name="Slot J.C."/>
            <person name="Stielow J.B."/>
            <person name="Sun H."/>
            <person name="Kurtzman C.P."/>
            <person name="Blackwell M."/>
            <person name="Grigoriev I.V."/>
            <person name="Jeffries T.W."/>
        </authorList>
    </citation>
    <scope>NUCLEOTIDE SEQUENCE [LARGE SCALE GENOMIC DNA]</scope>
    <source>
        <strain evidence="9">NRRL YB-2248</strain>
    </source>
</reference>
<evidence type="ECO:0000256" key="1">
    <source>
        <dbReference type="ARBA" id="ARBA00022723"/>
    </source>
</evidence>
<dbReference type="Proteomes" id="UP000094801">
    <property type="component" value="Unassembled WGS sequence"/>
</dbReference>
<evidence type="ECO:0000256" key="3">
    <source>
        <dbReference type="ARBA" id="ARBA00023015"/>
    </source>
</evidence>
<dbReference type="GO" id="GO:0001228">
    <property type="term" value="F:DNA-binding transcription activator activity, RNA polymerase II-specific"/>
    <property type="evidence" value="ECO:0007669"/>
    <property type="project" value="TreeGrafter"/>
</dbReference>
<dbReference type="CDD" id="cd00067">
    <property type="entry name" value="GAL4"/>
    <property type="match status" value="1"/>
</dbReference>
<feature type="domain" description="Zn(2)-C6 fungal-type" evidence="7">
    <location>
        <begin position="20"/>
        <end position="52"/>
    </location>
</feature>
<dbReference type="Pfam" id="PF00172">
    <property type="entry name" value="Zn_clus"/>
    <property type="match status" value="1"/>
</dbReference>
<keyword evidence="2" id="KW-0862">Zinc</keyword>
<keyword evidence="9" id="KW-1185">Reference proteome</keyword>
<sequence length="58" mass="6589">MLPNSESSEESRKRPRVLSACIICRKRKVKCDKTKPSCLVCVKHNIAHLCEYMGPGWA</sequence>
<keyword evidence="6" id="KW-0539">Nucleus</keyword>
<dbReference type="InterPro" id="IPR036864">
    <property type="entry name" value="Zn2-C6_fun-type_DNA-bd_sf"/>
</dbReference>